<evidence type="ECO:0000256" key="4">
    <source>
        <dbReference type="ARBA" id="ARBA00022679"/>
    </source>
</evidence>
<dbReference type="PANTHER" id="PTHR33841">
    <property type="entry name" value="DNA METHYLTRANSFERASE YEEA-RELATED"/>
    <property type="match status" value="1"/>
</dbReference>
<keyword evidence="9" id="KW-1185">Reference proteome</keyword>
<dbReference type="SUPFAM" id="SSF53335">
    <property type="entry name" value="S-adenosyl-L-methionine-dependent methyltransferases"/>
    <property type="match status" value="1"/>
</dbReference>
<comment type="caution">
    <text evidence="8">The sequence shown here is derived from an EMBL/GenBank/DDBJ whole genome shotgun (WGS) entry which is preliminary data.</text>
</comment>
<dbReference type="InterPro" id="IPR050953">
    <property type="entry name" value="N4_N6_ade-DNA_methylase"/>
</dbReference>
<dbReference type="InterPro" id="IPR029063">
    <property type="entry name" value="SAM-dependent_MTases_sf"/>
</dbReference>
<dbReference type="Gene3D" id="3.40.50.150">
    <property type="entry name" value="Vaccinia Virus protein VP39"/>
    <property type="match status" value="1"/>
</dbReference>
<proteinExistence type="inferred from homology"/>
<keyword evidence="4" id="KW-0808">Transferase</keyword>
<evidence type="ECO:0000313" key="9">
    <source>
        <dbReference type="Proteomes" id="UP000466104"/>
    </source>
</evidence>
<dbReference type="GO" id="GO:0006304">
    <property type="term" value="P:DNA modification"/>
    <property type="evidence" value="ECO:0007669"/>
    <property type="project" value="InterPro"/>
</dbReference>
<evidence type="ECO:0000256" key="3">
    <source>
        <dbReference type="ARBA" id="ARBA00022603"/>
    </source>
</evidence>
<accession>A0A7K0J4R9</accession>
<dbReference type="CDD" id="cd02440">
    <property type="entry name" value="AdoMet_MTases"/>
    <property type="match status" value="1"/>
</dbReference>
<evidence type="ECO:0000256" key="2">
    <source>
        <dbReference type="ARBA" id="ARBA00011900"/>
    </source>
</evidence>
<protein>
    <recommendedName>
        <fullName evidence="2">site-specific DNA-methyltransferase (adenine-specific)</fullName>
        <ecNumber evidence="2">2.1.1.72</ecNumber>
    </recommendedName>
</protein>
<dbReference type="InterPro" id="IPR002052">
    <property type="entry name" value="DNA_methylase_N6_adenine_CS"/>
</dbReference>
<feature type="domain" description="Type II methyltransferase M.TaqI-like" evidence="7">
    <location>
        <begin position="143"/>
        <end position="228"/>
    </location>
</feature>
<dbReference type="PRINTS" id="PR00507">
    <property type="entry name" value="N12N6MTFRASE"/>
</dbReference>
<evidence type="ECO:0000313" key="8">
    <source>
        <dbReference type="EMBL" id="MSS44929.1"/>
    </source>
</evidence>
<dbReference type="PROSITE" id="PS00092">
    <property type="entry name" value="N6_MTASE"/>
    <property type="match status" value="1"/>
</dbReference>
<dbReference type="GO" id="GO:0009007">
    <property type="term" value="F:site-specific DNA-methyltransferase (adenine-specific) activity"/>
    <property type="evidence" value="ECO:0007669"/>
    <property type="project" value="UniProtKB-EC"/>
</dbReference>
<sequence length="545" mass="60219">MSMVSQLPPYSGVMTLHAATTPKNGAVYTRRWVAETILDLVGYTVDAPLEEWRIVEPAAGDGSFLVPMLDRLIARARNRNISLRSLVDAVCAWDIDPGNAATCRQIVVDALLKAGADQDVSSLIAGTWIQCGDYLLAEPEPADVVVGNPPYIRWDDLGDQRAALYRATCRTIRGRGDIYLGFWEKALESLRPGGRAGFICADRWMRNSYGADLRAMVGNGFDVEAVWTMHDVDAFHEKVMAYPAITVIGRATGRAPVVVSTTSEFGEAESRQAARFTLGSAESGSGEGWRGHRLDHWYTGRGLWPSAAPDTLALLDSLADLPTLEESGCRIGIGLASGCDARFVVDDVPEVELDRLLPMTMGSDLNGTLHWGGHYLVNPWGPDGRLVDLDAYPLLRKWLDVPEVRNRFVSRKQPQNWFRTIDKVIPGLTSREKLLIADMRPRLSPYLETGEAYPHHNVYWITSDRWDLEVLGGLLLSDIASAFVEAYCVRMAGGTLRLQAQYLRTIRVPLSDTISGGDANALRESFRSRDREKASRVAHDLYGVS</sequence>
<dbReference type="GO" id="GO:0003676">
    <property type="term" value="F:nucleic acid binding"/>
    <property type="evidence" value="ECO:0007669"/>
    <property type="project" value="InterPro"/>
</dbReference>
<dbReference type="PANTHER" id="PTHR33841:SF5">
    <property type="entry name" value="DNA METHYLASE (MODIFICATION METHYLASE) (METHYLTRANSFERASE)-RELATED"/>
    <property type="match status" value="1"/>
</dbReference>
<evidence type="ECO:0000259" key="7">
    <source>
        <dbReference type="Pfam" id="PF07669"/>
    </source>
</evidence>
<evidence type="ECO:0000256" key="6">
    <source>
        <dbReference type="ARBA" id="ARBA00047942"/>
    </source>
</evidence>
<dbReference type="InterPro" id="IPR011639">
    <property type="entry name" value="MethylTrfase_TaqI-like_dom"/>
</dbReference>
<dbReference type="EMBL" id="VUMG01000001">
    <property type="protein sequence ID" value="MSS44929.1"/>
    <property type="molecule type" value="Genomic_DNA"/>
</dbReference>
<dbReference type="EC" id="2.1.1.72" evidence="2"/>
<evidence type="ECO:0000256" key="1">
    <source>
        <dbReference type="ARBA" id="ARBA00006594"/>
    </source>
</evidence>
<dbReference type="Proteomes" id="UP000466104">
    <property type="component" value="Unassembled WGS sequence"/>
</dbReference>
<name>A0A7K0J4R9_9ACTN</name>
<dbReference type="AlphaFoldDB" id="A0A7K0J4R9"/>
<dbReference type="Pfam" id="PF07669">
    <property type="entry name" value="Eco57I"/>
    <property type="match status" value="1"/>
</dbReference>
<reference evidence="8 9" key="1">
    <citation type="submission" date="2019-08" db="EMBL/GenBank/DDBJ databases">
        <title>In-depth cultivation of the pig gut microbiome towards novel bacterial diversity and tailored functional studies.</title>
        <authorList>
            <person name="Wylensek D."/>
            <person name="Hitch T.C.A."/>
            <person name="Clavel T."/>
        </authorList>
    </citation>
    <scope>NUCLEOTIDE SEQUENCE [LARGE SCALE GENOMIC DNA]</scope>
    <source>
        <strain evidence="8 9">WCA-380-WT-3A</strain>
    </source>
</reference>
<gene>
    <name evidence="8" type="ORF">FYJ43_02445</name>
</gene>
<comment type="catalytic activity">
    <reaction evidence="6">
        <text>a 2'-deoxyadenosine in DNA + S-adenosyl-L-methionine = an N(6)-methyl-2'-deoxyadenosine in DNA + S-adenosyl-L-homocysteine + H(+)</text>
        <dbReference type="Rhea" id="RHEA:15197"/>
        <dbReference type="Rhea" id="RHEA-COMP:12418"/>
        <dbReference type="Rhea" id="RHEA-COMP:12419"/>
        <dbReference type="ChEBI" id="CHEBI:15378"/>
        <dbReference type="ChEBI" id="CHEBI:57856"/>
        <dbReference type="ChEBI" id="CHEBI:59789"/>
        <dbReference type="ChEBI" id="CHEBI:90615"/>
        <dbReference type="ChEBI" id="CHEBI:90616"/>
        <dbReference type="EC" id="2.1.1.72"/>
    </reaction>
</comment>
<dbReference type="GO" id="GO:0032259">
    <property type="term" value="P:methylation"/>
    <property type="evidence" value="ECO:0007669"/>
    <property type="project" value="UniProtKB-KW"/>
</dbReference>
<keyword evidence="3 8" id="KW-0489">Methyltransferase</keyword>
<keyword evidence="5" id="KW-0949">S-adenosyl-L-methionine</keyword>
<evidence type="ECO:0000256" key="5">
    <source>
        <dbReference type="ARBA" id="ARBA00022691"/>
    </source>
</evidence>
<comment type="similarity">
    <text evidence="1">Belongs to the N(4)/N(6)-methyltransferase family.</text>
</comment>
<organism evidence="8 9">
    <name type="scientific">Cutibacterium porci</name>
    <dbReference type="NCBI Taxonomy" id="2605781"/>
    <lineage>
        <taxon>Bacteria</taxon>
        <taxon>Bacillati</taxon>
        <taxon>Actinomycetota</taxon>
        <taxon>Actinomycetes</taxon>
        <taxon>Propionibacteriales</taxon>
        <taxon>Propionibacteriaceae</taxon>
        <taxon>Cutibacterium</taxon>
    </lineage>
</organism>